<accession>A0A5B0SMB5</accession>
<proteinExistence type="predicted"/>
<dbReference type="Proteomes" id="UP000325313">
    <property type="component" value="Unassembled WGS sequence"/>
</dbReference>
<sequence>MGVQTNGDVNVPAYKTEGYEDLYNCYDTGMEFNVCPEPGKIVVPPNQPDMFVTLVEVNNDLGDVIASLPKTRTDLKGCLP</sequence>
<comment type="caution">
    <text evidence="1">The sequence shown here is derived from an EMBL/GenBank/DDBJ whole genome shotgun (WGS) entry which is preliminary data.</text>
</comment>
<evidence type="ECO:0000313" key="1">
    <source>
        <dbReference type="EMBL" id="KAA1138755.1"/>
    </source>
</evidence>
<protein>
    <submittedName>
        <fullName evidence="1">Uncharacterized protein</fullName>
    </submittedName>
</protein>
<evidence type="ECO:0000313" key="2">
    <source>
        <dbReference type="Proteomes" id="UP000325313"/>
    </source>
</evidence>
<dbReference type="AlphaFoldDB" id="A0A5B0SMB5"/>
<gene>
    <name evidence="1" type="ORF">PGTUg99_035860</name>
</gene>
<dbReference type="EMBL" id="VDEP01000002">
    <property type="protein sequence ID" value="KAA1138755.1"/>
    <property type="molecule type" value="Genomic_DNA"/>
</dbReference>
<reference evidence="1 2" key="1">
    <citation type="submission" date="2019-05" db="EMBL/GenBank/DDBJ databases">
        <title>Emergence of the Ug99 lineage of the wheat stem rust pathogen through somatic hybridization.</title>
        <authorList>
            <person name="Li F."/>
            <person name="Upadhyaya N.M."/>
            <person name="Sperschneider J."/>
            <person name="Matny O."/>
            <person name="Nguyen-Phuc H."/>
            <person name="Mago R."/>
            <person name="Raley C."/>
            <person name="Miller M.E."/>
            <person name="Silverstein K.A.T."/>
            <person name="Henningsen E."/>
            <person name="Hirsch C.D."/>
            <person name="Visser B."/>
            <person name="Pretorius Z.A."/>
            <person name="Steffenson B.J."/>
            <person name="Schwessinger B."/>
            <person name="Dodds P.N."/>
            <person name="Figueroa M."/>
        </authorList>
    </citation>
    <scope>NUCLEOTIDE SEQUENCE [LARGE SCALE GENOMIC DNA]</scope>
    <source>
        <strain evidence="1 2">Ug99</strain>
    </source>
</reference>
<organism evidence="1 2">
    <name type="scientific">Puccinia graminis f. sp. tritici</name>
    <dbReference type="NCBI Taxonomy" id="56615"/>
    <lineage>
        <taxon>Eukaryota</taxon>
        <taxon>Fungi</taxon>
        <taxon>Dikarya</taxon>
        <taxon>Basidiomycota</taxon>
        <taxon>Pucciniomycotina</taxon>
        <taxon>Pucciniomycetes</taxon>
        <taxon>Pucciniales</taxon>
        <taxon>Pucciniaceae</taxon>
        <taxon>Puccinia</taxon>
    </lineage>
</organism>
<name>A0A5B0SMB5_PUCGR</name>